<evidence type="ECO:0000313" key="2">
    <source>
        <dbReference type="Proteomes" id="UP001219518"/>
    </source>
</evidence>
<dbReference type="GO" id="GO:0005763">
    <property type="term" value="C:mitochondrial small ribosomal subunit"/>
    <property type="evidence" value="ECO:0007669"/>
    <property type="project" value="TreeGrafter"/>
</dbReference>
<sequence length="128" mass="14314">MESRGGLDTNFQSSICPLLSHKTTFLFQLGDPKGKTVVGRIYRVVDDDLYVDFDWKFPCVVKRPTLDAHLYVNNAEVRLRILDLEMSTIFLGAEKETSLNEANCVLVGLINSPLGVPKSKEDFSSGFN</sequence>
<dbReference type="Proteomes" id="UP001219518">
    <property type="component" value="Unassembled WGS sequence"/>
</dbReference>
<evidence type="ECO:0000313" key="1">
    <source>
        <dbReference type="EMBL" id="KAK3911643.1"/>
    </source>
</evidence>
<protein>
    <submittedName>
        <fullName evidence="1">28S ribosomal protein S28, mitochondrial</fullName>
    </submittedName>
</protein>
<dbReference type="PANTHER" id="PTHR13447">
    <property type="entry name" value="MITOCHONDRIAL 28S RIBOSOMAL PROTEIN S28"/>
    <property type="match status" value="1"/>
</dbReference>
<gene>
    <name evidence="1" type="ORF">KUF71_021304</name>
</gene>
<reference evidence="1" key="2">
    <citation type="journal article" date="2023" name="BMC Genomics">
        <title>Pest status, molecular evolution, and epigenetic factors derived from the genome assembly of Frankliniella fusca, a thysanopteran phytovirus vector.</title>
        <authorList>
            <person name="Catto M.A."/>
            <person name="Labadie P.E."/>
            <person name="Jacobson A.L."/>
            <person name="Kennedy G.G."/>
            <person name="Srinivasan R."/>
            <person name="Hunt B.G."/>
        </authorList>
    </citation>
    <scope>NUCLEOTIDE SEQUENCE</scope>
    <source>
        <strain evidence="1">PL_HMW_Pooled</strain>
    </source>
</reference>
<keyword evidence="1" id="KW-0689">Ribosomal protein</keyword>
<name>A0AAE1L9Q6_9NEOP</name>
<reference evidence="1" key="1">
    <citation type="submission" date="2021-07" db="EMBL/GenBank/DDBJ databases">
        <authorList>
            <person name="Catto M.A."/>
            <person name="Jacobson A."/>
            <person name="Kennedy G."/>
            <person name="Labadie P."/>
            <person name="Hunt B.G."/>
            <person name="Srinivasan R."/>
        </authorList>
    </citation>
    <scope>NUCLEOTIDE SEQUENCE</scope>
    <source>
        <strain evidence="1">PL_HMW_Pooled</strain>
        <tissue evidence="1">Head</tissue>
    </source>
</reference>
<dbReference type="Pfam" id="PF10246">
    <property type="entry name" value="MRP-S35"/>
    <property type="match status" value="1"/>
</dbReference>
<accession>A0AAE1L9Q6</accession>
<proteinExistence type="predicted"/>
<keyword evidence="2" id="KW-1185">Reference proteome</keyword>
<keyword evidence="1" id="KW-0687">Ribonucleoprotein</keyword>
<dbReference type="PANTHER" id="PTHR13447:SF2">
    <property type="entry name" value="SMALL RIBOSOMAL SUBUNIT PROTEIN BS1M"/>
    <property type="match status" value="1"/>
</dbReference>
<dbReference type="AlphaFoldDB" id="A0AAE1L9Q6"/>
<dbReference type="EMBL" id="JAHWGI010000283">
    <property type="protein sequence ID" value="KAK3911643.1"/>
    <property type="molecule type" value="Genomic_DNA"/>
</dbReference>
<organism evidence="1 2">
    <name type="scientific">Frankliniella fusca</name>
    <dbReference type="NCBI Taxonomy" id="407009"/>
    <lineage>
        <taxon>Eukaryota</taxon>
        <taxon>Metazoa</taxon>
        <taxon>Ecdysozoa</taxon>
        <taxon>Arthropoda</taxon>
        <taxon>Hexapoda</taxon>
        <taxon>Insecta</taxon>
        <taxon>Pterygota</taxon>
        <taxon>Neoptera</taxon>
        <taxon>Paraneoptera</taxon>
        <taxon>Thysanoptera</taxon>
        <taxon>Terebrantia</taxon>
        <taxon>Thripoidea</taxon>
        <taxon>Thripidae</taxon>
        <taxon>Frankliniella</taxon>
    </lineage>
</organism>
<dbReference type="InterPro" id="IPR019375">
    <property type="entry name" value="Ribosomal_bS1m"/>
</dbReference>
<comment type="caution">
    <text evidence="1">The sequence shown here is derived from an EMBL/GenBank/DDBJ whole genome shotgun (WGS) entry which is preliminary data.</text>
</comment>